<sequence>METTTVTLNFPAQLAHYVGNEKLIQFQGNRLSDLVDYLDSKYPTFSSRILDENGNVRPYLNFFIGEENIRVLDGLYTKLENNDTVRLLLSRAGG</sequence>
<accession>A0ABU0UC05</accession>
<dbReference type="RefSeq" id="WP_307187695.1">
    <property type="nucleotide sequence ID" value="NZ_JAUTBA010000001.1"/>
</dbReference>
<name>A0ABU0UC05_9SPHI</name>
<dbReference type="EMBL" id="JAUTBA010000001">
    <property type="protein sequence ID" value="MDQ1152385.1"/>
    <property type="molecule type" value="Genomic_DNA"/>
</dbReference>
<organism evidence="1 2">
    <name type="scientific">Sphingobacterium zeae</name>
    <dbReference type="NCBI Taxonomy" id="1776859"/>
    <lineage>
        <taxon>Bacteria</taxon>
        <taxon>Pseudomonadati</taxon>
        <taxon>Bacteroidota</taxon>
        <taxon>Sphingobacteriia</taxon>
        <taxon>Sphingobacteriales</taxon>
        <taxon>Sphingobacteriaceae</taxon>
        <taxon>Sphingobacterium</taxon>
    </lineage>
</organism>
<dbReference type="Proteomes" id="UP001244640">
    <property type="component" value="Unassembled WGS sequence"/>
</dbReference>
<dbReference type="PANTHER" id="PTHR38031:SF1">
    <property type="entry name" value="SULFUR CARRIER PROTEIN CYSO"/>
    <property type="match status" value="1"/>
</dbReference>
<keyword evidence="2" id="KW-1185">Reference proteome</keyword>
<dbReference type="InterPro" id="IPR012675">
    <property type="entry name" value="Beta-grasp_dom_sf"/>
</dbReference>
<dbReference type="Gene3D" id="3.10.20.30">
    <property type="match status" value="1"/>
</dbReference>
<proteinExistence type="predicted"/>
<evidence type="ECO:0000313" key="2">
    <source>
        <dbReference type="Proteomes" id="UP001244640"/>
    </source>
</evidence>
<dbReference type="SUPFAM" id="SSF54285">
    <property type="entry name" value="MoaD/ThiS"/>
    <property type="match status" value="1"/>
</dbReference>
<evidence type="ECO:0000313" key="1">
    <source>
        <dbReference type="EMBL" id="MDQ1152385.1"/>
    </source>
</evidence>
<comment type="caution">
    <text evidence="1">The sequence shown here is derived from an EMBL/GenBank/DDBJ whole genome shotgun (WGS) entry which is preliminary data.</text>
</comment>
<gene>
    <name evidence="1" type="ORF">QE382_004369</name>
</gene>
<dbReference type="InterPro" id="IPR016155">
    <property type="entry name" value="Mopterin_synth/thiamin_S_b"/>
</dbReference>
<protein>
    <submittedName>
        <fullName evidence="1">Molybdopterin synthase sulfur carrier subunit</fullName>
    </submittedName>
</protein>
<dbReference type="InterPro" id="IPR052045">
    <property type="entry name" value="Sulfur_Carrier/Prot_Modifier"/>
</dbReference>
<reference evidence="1 2" key="1">
    <citation type="submission" date="2023-07" db="EMBL/GenBank/DDBJ databases">
        <title>Functional and genomic diversity of the sorghum phyllosphere microbiome.</title>
        <authorList>
            <person name="Shade A."/>
        </authorList>
    </citation>
    <scope>NUCLEOTIDE SEQUENCE [LARGE SCALE GENOMIC DNA]</scope>
    <source>
        <strain evidence="1 2">SORGH_AS_0892</strain>
    </source>
</reference>
<dbReference type="PANTHER" id="PTHR38031">
    <property type="entry name" value="SULFUR CARRIER PROTEIN SLR0821-RELATED"/>
    <property type="match status" value="1"/>
</dbReference>